<dbReference type="SUPFAM" id="SSF63829">
    <property type="entry name" value="Calcium-dependent phosphotriesterase"/>
    <property type="match status" value="1"/>
</dbReference>
<dbReference type="Gene3D" id="2.120.10.30">
    <property type="entry name" value="TolB, C-terminal domain"/>
    <property type="match status" value="1"/>
</dbReference>
<dbReference type="InterPro" id="IPR051262">
    <property type="entry name" value="SMP-30/CGR1_Lactonase"/>
</dbReference>
<dbReference type="Proteomes" id="UP000321820">
    <property type="component" value="Chromosome"/>
</dbReference>
<evidence type="ECO:0000313" key="4">
    <source>
        <dbReference type="Proteomes" id="UP000321820"/>
    </source>
</evidence>
<dbReference type="PANTHER" id="PTHR47572">
    <property type="entry name" value="LIPOPROTEIN-RELATED"/>
    <property type="match status" value="1"/>
</dbReference>
<protein>
    <submittedName>
        <fullName evidence="3">SMP-30/gluconolactonase/LRE family protein</fullName>
    </submittedName>
</protein>
<accession>A0A5B9EGK4</accession>
<dbReference type="InterPro" id="IPR013658">
    <property type="entry name" value="SGL"/>
</dbReference>
<evidence type="ECO:0000313" key="3">
    <source>
        <dbReference type="EMBL" id="QEE31343.1"/>
    </source>
</evidence>
<dbReference type="AlphaFoldDB" id="A0A5B9EGK4"/>
<dbReference type="PANTHER" id="PTHR47572:SF4">
    <property type="entry name" value="LACTONASE DRP35"/>
    <property type="match status" value="1"/>
</dbReference>
<reference evidence="3 4" key="1">
    <citation type="submission" date="2019-08" db="EMBL/GenBank/DDBJ databases">
        <title>Complete genome sequence of Terriglobus albidus strain ORNL.</title>
        <authorList>
            <person name="Podar M."/>
        </authorList>
    </citation>
    <scope>NUCLEOTIDE SEQUENCE [LARGE SCALE GENOMIC DNA]</scope>
    <source>
        <strain evidence="3 4">ORNL</strain>
    </source>
</reference>
<dbReference type="GO" id="GO:0016787">
    <property type="term" value="F:hydrolase activity"/>
    <property type="evidence" value="ECO:0007669"/>
    <property type="project" value="UniProtKB-KW"/>
</dbReference>
<keyword evidence="1" id="KW-0378">Hydrolase</keyword>
<organism evidence="3 4">
    <name type="scientific">Terriglobus albidus</name>
    <dbReference type="NCBI Taxonomy" id="1592106"/>
    <lineage>
        <taxon>Bacteria</taxon>
        <taxon>Pseudomonadati</taxon>
        <taxon>Acidobacteriota</taxon>
        <taxon>Terriglobia</taxon>
        <taxon>Terriglobales</taxon>
        <taxon>Acidobacteriaceae</taxon>
        <taxon>Terriglobus</taxon>
    </lineage>
</organism>
<keyword evidence="4" id="KW-1185">Reference proteome</keyword>
<gene>
    <name evidence="3" type="ORF">FTW19_13670</name>
</gene>
<feature type="domain" description="SMP-30/Gluconolactonase/LRE-like region" evidence="2">
    <location>
        <begin position="65"/>
        <end position="340"/>
    </location>
</feature>
<proteinExistence type="predicted"/>
<dbReference type="InterPro" id="IPR011042">
    <property type="entry name" value="6-blade_b-propeller_TolB-like"/>
</dbReference>
<name>A0A5B9EGK4_9BACT</name>
<evidence type="ECO:0000259" key="2">
    <source>
        <dbReference type="Pfam" id="PF08450"/>
    </source>
</evidence>
<sequence>MSALTLSAASLLVLSHTGCKNGQTTTQPPVEATKTIADIEQLSPELSTIIPDGARLEKMATGFTWTEGPVWVQPGMLMFADIPSNSIRQMTSDGKVTIWLQPSGYVAKEPFGGKEPGTNGMTLDDKLRLTVAGHAARSILRFETMDPKGTKTILADSYEGKPLNSPNDVVYGPDGSLYFTDPPYGLPTQQDDDPSKKLKINGVYRIPNATAIKAGSAPNRAKLQLLIGDLPRPNGIAISPDNKWLYVADSQQKKWMRYPLKSGGTVGEGMVFLDASSAEGTGTPDGMKVDSQGNLFATGPGGVWIISPEGKHLGTILTEKPTANVAWGGEDGKTLYLTTSDAIYRIPVKVVGYRPWIH</sequence>
<dbReference type="EMBL" id="CP042806">
    <property type="protein sequence ID" value="QEE31343.1"/>
    <property type="molecule type" value="Genomic_DNA"/>
</dbReference>
<dbReference type="OrthoDB" id="2633250at2"/>
<dbReference type="KEGG" id="talb:FTW19_13670"/>
<evidence type="ECO:0000256" key="1">
    <source>
        <dbReference type="ARBA" id="ARBA00022801"/>
    </source>
</evidence>
<dbReference type="Pfam" id="PF08450">
    <property type="entry name" value="SGL"/>
    <property type="match status" value="1"/>
</dbReference>